<dbReference type="Gene3D" id="3.50.50.60">
    <property type="entry name" value="FAD/NAD(P)-binding domain"/>
    <property type="match status" value="1"/>
</dbReference>
<dbReference type="GO" id="GO:0016491">
    <property type="term" value="F:oxidoreductase activity"/>
    <property type="evidence" value="ECO:0007669"/>
    <property type="project" value="UniProtKB-KW"/>
</dbReference>
<dbReference type="InterPro" id="IPR036188">
    <property type="entry name" value="FAD/NAD-bd_sf"/>
</dbReference>
<dbReference type="Proteomes" id="UP000664521">
    <property type="component" value="Unassembled WGS sequence"/>
</dbReference>
<evidence type="ECO:0000256" key="7">
    <source>
        <dbReference type="ARBA" id="ARBA00022857"/>
    </source>
</evidence>
<sequence>MPMSTRDCLNENNVDEIYDLVCVGFGPASLAIAVAIHDKGIPARVRCLERQREFKWHGGMLLPDSRMQISFLKDLATLRDPQSHFTFLNYLKAKNRLVAFTNLSTFLPLREEYNDYMTWCASHFDQHARYNQETLAITPHRLQGERVKAWDVLSQDVATRERSTVRARYIVIAVGGKPKVPAALSDSSPDSPIVHFSSYSHTIPKMLVNKHCRSYVAVIGGGQSAAEIFNDLQKRFANVCVCLYTGDSALRPSDDSPFVNEIFDPERVNEFYDLPNEAQKDTLTKNKATNYGVVRPELLDRLYELMYHQRLHESDESKWQHGILPRKEVVGYETRNDGKICLKLKNTLNGDIDLSDAPFDLIIVATGYIRNAHESMLRSTKDLKTGKYDIGRDYKIKYRRDAVADNCGIWLQGCCQDSHGLSDTLLSILAVRGGEMVKSIFPEGNEDSIGDSKSL</sequence>
<evidence type="ECO:0000313" key="11">
    <source>
        <dbReference type="EMBL" id="CAF9941771.1"/>
    </source>
</evidence>
<accession>A0A8H3J6S2</accession>
<dbReference type="OrthoDB" id="3519933at2759"/>
<name>A0A8H3J6S2_9LECA</name>
<keyword evidence="5" id="KW-0285">Flavoprotein</keyword>
<reference evidence="11" key="1">
    <citation type="submission" date="2021-03" db="EMBL/GenBank/DDBJ databases">
        <authorList>
            <person name="Tagirdzhanova G."/>
        </authorList>
    </citation>
    <scope>NUCLEOTIDE SEQUENCE</scope>
</reference>
<comment type="catalytic activity">
    <reaction evidence="9">
        <text>L-ornithine + NADPH + O2 = N(5)-hydroxy-L-ornithine + NADP(+) + H2O</text>
        <dbReference type="Rhea" id="RHEA:41508"/>
        <dbReference type="ChEBI" id="CHEBI:15377"/>
        <dbReference type="ChEBI" id="CHEBI:15379"/>
        <dbReference type="ChEBI" id="CHEBI:46911"/>
        <dbReference type="ChEBI" id="CHEBI:57783"/>
        <dbReference type="ChEBI" id="CHEBI:58349"/>
        <dbReference type="ChEBI" id="CHEBI:78275"/>
        <dbReference type="EC" id="1.14.13.196"/>
    </reaction>
</comment>
<dbReference type="InterPro" id="IPR025700">
    <property type="entry name" value="Lys/Orn_oxygenase"/>
</dbReference>
<evidence type="ECO:0000256" key="2">
    <source>
        <dbReference type="ARBA" id="ARBA00004924"/>
    </source>
</evidence>
<comment type="cofactor">
    <cofactor evidence="1">
        <name>FAD</name>
        <dbReference type="ChEBI" id="CHEBI:57692"/>
    </cofactor>
</comment>
<keyword evidence="6" id="KW-0274">FAD</keyword>
<dbReference type="EMBL" id="CAJPDS010000239">
    <property type="protein sequence ID" value="CAF9941771.1"/>
    <property type="molecule type" value="Genomic_DNA"/>
</dbReference>
<evidence type="ECO:0000256" key="3">
    <source>
        <dbReference type="ARBA" id="ARBA00007588"/>
    </source>
</evidence>
<evidence type="ECO:0000256" key="6">
    <source>
        <dbReference type="ARBA" id="ARBA00022827"/>
    </source>
</evidence>
<keyword evidence="12" id="KW-1185">Reference proteome</keyword>
<protein>
    <recommendedName>
        <fullName evidence="4">L-ornithine N(5)-monooxygenase [NAD(P)H]</fullName>
        <ecNumber evidence="4">1.14.13.196</ecNumber>
    </recommendedName>
</protein>
<comment type="similarity">
    <text evidence="3">Belongs to the lysine N(6)-hydroxylase/L-ornithine N(5)-oxygenase family.</text>
</comment>
<proteinExistence type="inferred from homology"/>
<comment type="caution">
    <text evidence="11">The sequence shown here is derived from an EMBL/GenBank/DDBJ whole genome shotgun (WGS) entry which is preliminary data.</text>
</comment>
<dbReference type="Pfam" id="PF13434">
    <property type="entry name" value="Lys_Orn_oxgnase"/>
    <property type="match status" value="1"/>
</dbReference>
<evidence type="ECO:0000256" key="8">
    <source>
        <dbReference type="ARBA" id="ARBA00023002"/>
    </source>
</evidence>
<keyword evidence="8" id="KW-0560">Oxidoreductase</keyword>
<evidence type="ECO:0000256" key="5">
    <source>
        <dbReference type="ARBA" id="ARBA00022630"/>
    </source>
</evidence>
<gene>
    <name evidence="11" type="ORF">HETSPECPRED_004001</name>
</gene>
<dbReference type="PRINTS" id="PR00368">
    <property type="entry name" value="FADPNR"/>
</dbReference>
<dbReference type="PANTHER" id="PTHR42802:SF1">
    <property type="entry name" value="L-ORNITHINE N(5)-MONOOXYGENASE"/>
    <property type="match status" value="1"/>
</dbReference>
<dbReference type="GO" id="GO:0006879">
    <property type="term" value="P:intracellular iron ion homeostasis"/>
    <property type="evidence" value="ECO:0007669"/>
    <property type="project" value="TreeGrafter"/>
</dbReference>
<comment type="pathway">
    <text evidence="2">Siderophore biosynthesis.</text>
</comment>
<dbReference type="SUPFAM" id="SSF51905">
    <property type="entry name" value="FAD/NAD(P)-binding domain"/>
    <property type="match status" value="1"/>
</dbReference>
<evidence type="ECO:0000256" key="10">
    <source>
        <dbReference type="ARBA" id="ARBA00049248"/>
    </source>
</evidence>
<comment type="catalytic activity">
    <reaction evidence="10">
        <text>L-ornithine + NADH + O2 = N(5)-hydroxy-L-ornithine + NAD(+) + H2O</text>
        <dbReference type="Rhea" id="RHEA:41512"/>
        <dbReference type="ChEBI" id="CHEBI:15377"/>
        <dbReference type="ChEBI" id="CHEBI:15379"/>
        <dbReference type="ChEBI" id="CHEBI:46911"/>
        <dbReference type="ChEBI" id="CHEBI:57540"/>
        <dbReference type="ChEBI" id="CHEBI:57945"/>
        <dbReference type="ChEBI" id="CHEBI:78275"/>
        <dbReference type="EC" id="1.14.13.196"/>
    </reaction>
</comment>
<keyword evidence="7" id="KW-0521">NADP</keyword>
<dbReference type="AlphaFoldDB" id="A0A8H3J6S2"/>
<organism evidence="11 12">
    <name type="scientific">Heterodermia speciosa</name>
    <dbReference type="NCBI Taxonomy" id="116794"/>
    <lineage>
        <taxon>Eukaryota</taxon>
        <taxon>Fungi</taxon>
        <taxon>Dikarya</taxon>
        <taxon>Ascomycota</taxon>
        <taxon>Pezizomycotina</taxon>
        <taxon>Lecanoromycetes</taxon>
        <taxon>OSLEUM clade</taxon>
        <taxon>Lecanoromycetidae</taxon>
        <taxon>Caliciales</taxon>
        <taxon>Physciaceae</taxon>
        <taxon>Heterodermia</taxon>
    </lineage>
</organism>
<evidence type="ECO:0000256" key="4">
    <source>
        <dbReference type="ARBA" id="ARBA00012881"/>
    </source>
</evidence>
<evidence type="ECO:0000256" key="9">
    <source>
        <dbReference type="ARBA" id="ARBA00047598"/>
    </source>
</evidence>
<evidence type="ECO:0000256" key="1">
    <source>
        <dbReference type="ARBA" id="ARBA00001974"/>
    </source>
</evidence>
<dbReference type="PANTHER" id="PTHR42802">
    <property type="entry name" value="MONOOXYGENASE"/>
    <property type="match status" value="1"/>
</dbReference>
<evidence type="ECO:0000313" key="12">
    <source>
        <dbReference type="Proteomes" id="UP000664521"/>
    </source>
</evidence>
<dbReference type="EC" id="1.14.13.196" evidence="4"/>